<dbReference type="Proteomes" id="UP000040578">
    <property type="component" value="Unassembled WGS sequence"/>
</dbReference>
<accession>A0AAW7K5Q3</accession>
<keyword evidence="3" id="KW-1185">Reference proteome</keyword>
<dbReference type="PROSITE" id="PS51257">
    <property type="entry name" value="PROKAR_LIPOPROTEIN"/>
    <property type="match status" value="1"/>
</dbReference>
<evidence type="ECO:0008006" key="5">
    <source>
        <dbReference type="Google" id="ProtNLM"/>
    </source>
</evidence>
<name>A0AAW7K5Q3_9GAMM</name>
<evidence type="ECO:0000313" key="1">
    <source>
        <dbReference type="EMBL" id="CND84530.1"/>
    </source>
</evidence>
<comment type="caution">
    <text evidence="2">The sequence shown here is derived from an EMBL/GenBank/DDBJ whole genome shotgun (WGS) entry which is preliminary data.</text>
</comment>
<dbReference type="Proteomes" id="UP001167864">
    <property type="component" value="Unassembled WGS sequence"/>
</dbReference>
<reference evidence="2" key="2">
    <citation type="submission" date="2023-06" db="EMBL/GenBank/DDBJ databases">
        <authorList>
            <person name="Polev D.E."/>
            <person name="Saitova A.T."/>
            <person name="Bogumilchik E.A."/>
            <person name="Kokorina G.I."/>
            <person name="Voskresenskaia E.A."/>
        </authorList>
    </citation>
    <scope>NUCLEOTIDE SEQUENCE</scope>
    <source>
        <strain evidence="2">2145 StPb PI</strain>
    </source>
</reference>
<evidence type="ECO:0000313" key="3">
    <source>
        <dbReference type="Proteomes" id="UP000040578"/>
    </source>
</evidence>
<dbReference type="EMBL" id="JAUEHU010000001">
    <property type="protein sequence ID" value="MDN0086116.1"/>
    <property type="molecule type" value="Genomic_DNA"/>
</dbReference>
<sequence>MNKFIFCVFLCALSGCSGGDRSELGKAPAESLDAQTCMDDISDANSDCAHSVEPKFN</sequence>
<gene>
    <name evidence="1" type="ORF">ERS137967_00073</name>
    <name evidence="2" type="ORF">QVN42_01695</name>
</gene>
<evidence type="ECO:0000313" key="4">
    <source>
        <dbReference type="Proteomes" id="UP001167864"/>
    </source>
</evidence>
<protein>
    <recommendedName>
        <fullName evidence="5">Lipoprotein</fullName>
    </recommendedName>
</protein>
<reference evidence="1 3" key="1">
    <citation type="submission" date="2015-03" db="EMBL/GenBank/DDBJ databases">
        <authorList>
            <consortium name="Pathogen Informatics"/>
            <person name="Murphy D."/>
        </authorList>
    </citation>
    <scope>NUCLEOTIDE SEQUENCE [LARGE SCALE GENOMIC DNA]</scope>
    <source>
        <strain evidence="1">Type strain: CIP110231</strain>
        <strain evidence="3">type strain: CIP110231</strain>
    </source>
</reference>
<organism evidence="2 4">
    <name type="scientific">Yersinia nurmii</name>
    <dbReference type="NCBI Taxonomy" id="685706"/>
    <lineage>
        <taxon>Bacteria</taxon>
        <taxon>Pseudomonadati</taxon>
        <taxon>Pseudomonadota</taxon>
        <taxon>Gammaproteobacteria</taxon>
        <taxon>Enterobacterales</taxon>
        <taxon>Yersiniaceae</taxon>
        <taxon>Yersinia</taxon>
    </lineage>
</organism>
<evidence type="ECO:0000313" key="2">
    <source>
        <dbReference type="EMBL" id="MDN0086116.1"/>
    </source>
</evidence>
<dbReference type="AlphaFoldDB" id="A0AAW7K5Q3"/>
<dbReference type="RefSeq" id="WP_157045406.1">
    <property type="nucleotide sequence ID" value="NZ_CPYD01000001.1"/>
</dbReference>
<dbReference type="EMBL" id="CPYD01000001">
    <property type="protein sequence ID" value="CND84530.1"/>
    <property type="molecule type" value="Genomic_DNA"/>
</dbReference>
<proteinExistence type="predicted"/>